<evidence type="ECO:0000256" key="1">
    <source>
        <dbReference type="ARBA" id="ARBA00023015"/>
    </source>
</evidence>
<dbReference type="SUPFAM" id="SSF46689">
    <property type="entry name" value="Homeodomain-like"/>
    <property type="match status" value="1"/>
</dbReference>
<dbReference type="Gene3D" id="1.10.357.10">
    <property type="entry name" value="Tetracycline Repressor, domain 2"/>
    <property type="match status" value="1"/>
</dbReference>
<protein>
    <submittedName>
        <fullName evidence="6">TetR/AcrR family transcriptional regulator</fullName>
    </submittedName>
</protein>
<dbReference type="EMBL" id="CP088295">
    <property type="protein sequence ID" value="UUY02797.1"/>
    <property type="molecule type" value="Genomic_DNA"/>
</dbReference>
<dbReference type="InterPro" id="IPR036271">
    <property type="entry name" value="Tet_transcr_reg_TetR-rel_C_sf"/>
</dbReference>
<keyword evidence="7" id="KW-1185">Reference proteome</keyword>
<feature type="DNA-binding region" description="H-T-H motif" evidence="4">
    <location>
        <begin position="34"/>
        <end position="53"/>
    </location>
</feature>
<reference evidence="7" key="1">
    <citation type="submission" date="2021-11" db="EMBL/GenBank/DDBJ databases">
        <title>Cultivation dependent microbiological survey of springs from the worlds oldest radium mine currently devoted to the extraction of radon-saturated water.</title>
        <authorList>
            <person name="Kapinusova G."/>
            <person name="Smrhova T."/>
            <person name="Strejcek M."/>
            <person name="Suman J."/>
            <person name="Jani K."/>
            <person name="Pajer P."/>
            <person name="Uhlik O."/>
        </authorList>
    </citation>
    <scope>NUCLEOTIDE SEQUENCE [LARGE SCALE GENOMIC DNA]</scope>
    <source>
        <strain evidence="7">J379</strain>
    </source>
</reference>
<keyword evidence="3" id="KW-0804">Transcription</keyword>
<dbReference type="Gene3D" id="1.10.10.60">
    <property type="entry name" value="Homeodomain-like"/>
    <property type="match status" value="1"/>
</dbReference>
<sequence>MRSRAPAASDEELAETVLDLAQQSFIDHGFRGTKMEHLAKAAHVSVGQLYHLFANKEALLLAVHERAQRLLFTQYLGPAYEYAPGDGGAIEHFEVIGRAYLRFYLENKEMGPLLFSTTYDDRHDPAIERVLTSINGQIAGGLARLHQLVTEAIDRGEIRPVDPTAVIRWFWGAMFGVLAHNLRHPTSALSDEELEEVVELGLQSISALLRTT</sequence>
<keyword evidence="1" id="KW-0805">Transcription regulation</keyword>
<evidence type="ECO:0000256" key="4">
    <source>
        <dbReference type="PROSITE-ProRule" id="PRU00335"/>
    </source>
</evidence>
<dbReference type="RefSeq" id="WP_353863319.1">
    <property type="nucleotide sequence ID" value="NZ_CP088295.1"/>
</dbReference>
<dbReference type="InterPro" id="IPR009057">
    <property type="entry name" value="Homeodomain-like_sf"/>
</dbReference>
<dbReference type="InterPro" id="IPR050109">
    <property type="entry name" value="HTH-type_TetR-like_transc_reg"/>
</dbReference>
<name>A0ABY5PEE7_9ACTN</name>
<dbReference type="PANTHER" id="PTHR30055:SF234">
    <property type="entry name" value="HTH-TYPE TRANSCRIPTIONAL REGULATOR BETI"/>
    <property type="match status" value="1"/>
</dbReference>
<dbReference type="SUPFAM" id="SSF48498">
    <property type="entry name" value="Tetracyclin repressor-like, C-terminal domain"/>
    <property type="match status" value="1"/>
</dbReference>
<feature type="domain" description="HTH tetR-type" evidence="5">
    <location>
        <begin position="11"/>
        <end position="71"/>
    </location>
</feature>
<keyword evidence="2 4" id="KW-0238">DNA-binding</keyword>
<organism evidence="6 7">
    <name type="scientific">Svornostia abyssi</name>
    <dbReference type="NCBI Taxonomy" id="2898438"/>
    <lineage>
        <taxon>Bacteria</taxon>
        <taxon>Bacillati</taxon>
        <taxon>Actinomycetota</taxon>
        <taxon>Thermoleophilia</taxon>
        <taxon>Solirubrobacterales</taxon>
        <taxon>Baekduiaceae</taxon>
        <taxon>Svornostia</taxon>
    </lineage>
</organism>
<dbReference type="PRINTS" id="PR00455">
    <property type="entry name" value="HTHTETR"/>
</dbReference>
<evidence type="ECO:0000259" key="5">
    <source>
        <dbReference type="PROSITE" id="PS50977"/>
    </source>
</evidence>
<accession>A0ABY5PEE7</accession>
<dbReference type="Proteomes" id="UP001058860">
    <property type="component" value="Chromosome"/>
</dbReference>
<dbReference type="InterPro" id="IPR001647">
    <property type="entry name" value="HTH_TetR"/>
</dbReference>
<dbReference type="PANTHER" id="PTHR30055">
    <property type="entry name" value="HTH-TYPE TRANSCRIPTIONAL REGULATOR RUTR"/>
    <property type="match status" value="1"/>
</dbReference>
<dbReference type="Pfam" id="PF00440">
    <property type="entry name" value="TetR_N"/>
    <property type="match status" value="1"/>
</dbReference>
<proteinExistence type="predicted"/>
<evidence type="ECO:0000256" key="3">
    <source>
        <dbReference type="ARBA" id="ARBA00023163"/>
    </source>
</evidence>
<gene>
    <name evidence="6" type="ORF">LRS13_19225</name>
</gene>
<evidence type="ECO:0000313" key="6">
    <source>
        <dbReference type="EMBL" id="UUY02797.1"/>
    </source>
</evidence>
<dbReference type="PROSITE" id="PS50977">
    <property type="entry name" value="HTH_TETR_2"/>
    <property type="match status" value="1"/>
</dbReference>
<evidence type="ECO:0000313" key="7">
    <source>
        <dbReference type="Proteomes" id="UP001058860"/>
    </source>
</evidence>
<evidence type="ECO:0000256" key="2">
    <source>
        <dbReference type="ARBA" id="ARBA00023125"/>
    </source>
</evidence>